<dbReference type="AlphaFoldDB" id="A0A917L438"/>
<proteinExistence type="predicted"/>
<protein>
    <submittedName>
        <fullName evidence="1">Uncharacterized protein</fullName>
    </submittedName>
</protein>
<reference evidence="1" key="2">
    <citation type="submission" date="2020-09" db="EMBL/GenBank/DDBJ databases">
        <authorList>
            <person name="Sun Q."/>
            <person name="Ohkuma M."/>
        </authorList>
    </citation>
    <scope>NUCLEOTIDE SEQUENCE</scope>
    <source>
        <strain evidence="1">JCM 3086</strain>
    </source>
</reference>
<evidence type="ECO:0000313" key="1">
    <source>
        <dbReference type="EMBL" id="GGJ41132.1"/>
    </source>
</evidence>
<evidence type="ECO:0000313" key="2">
    <source>
        <dbReference type="Proteomes" id="UP000657574"/>
    </source>
</evidence>
<gene>
    <name evidence="1" type="ORF">GCM10010121_060210</name>
</gene>
<dbReference type="Proteomes" id="UP000657574">
    <property type="component" value="Unassembled WGS sequence"/>
</dbReference>
<dbReference type="RefSeq" id="WP_189314414.1">
    <property type="nucleotide sequence ID" value="NZ_BMQA01000025.1"/>
</dbReference>
<dbReference type="EMBL" id="BMQA01000025">
    <property type="protein sequence ID" value="GGJ41132.1"/>
    <property type="molecule type" value="Genomic_DNA"/>
</dbReference>
<accession>A0A917L438</accession>
<comment type="caution">
    <text evidence="1">The sequence shown here is derived from an EMBL/GenBank/DDBJ whole genome shotgun (WGS) entry which is preliminary data.</text>
</comment>
<organism evidence="1 2">
    <name type="scientific">Streptomyces brasiliensis</name>
    <dbReference type="NCBI Taxonomy" id="1954"/>
    <lineage>
        <taxon>Bacteria</taxon>
        <taxon>Bacillati</taxon>
        <taxon>Actinomycetota</taxon>
        <taxon>Actinomycetes</taxon>
        <taxon>Kitasatosporales</taxon>
        <taxon>Streptomycetaceae</taxon>
        <taxon>Streptomyces</taxon>
    </lineage>
</organism>
<keyword evidence="2" id="KW-1185">Reference proteome</keyword>
<sequence length="216" mass="22899">MLQLLSGPAAELGTRLQAGMSPVPIAWSDGGGSSRGIQAVLAEAGRWWAPTPTGEVTMAVLDSIATGGAALAETRYLTQHGTALGLGHAVIDLTEGTEPARHHGDPGAAARGIEVPDFPRPAARTAAPGSAARQQAAVRDFFGMHDEIGGVLAAWEKYADPDVLLWHSAEGVRARGREALLDFYARQHGRYAYSSVRWELHVIASRPGYTTRSPTR</sequence>
<reference evidence="1" key="1">
    <citation type="journal article" date="2014" name="Int. J. Syst. Evol. Microbiol.">
        <title>Complete genome sequence of Corynebacterium casei LMG S-19264T (=DSM 44701T), isolated from a smear-ripened cheese.</title>
        <authorList>
            <consortium name="US DOE Joint Genome Institute (JGI-PGF)"/>
            <person name="Walter F."/>
            <person name="Albersmeier A."/>
            <person name="Kalinowski J."/>
            <person name="Ruckert C."/>
        </authorList>
    </citation>
    <scope>NUCLEOTIDE SEQUENCE</scope>
    <source>
        <strain evidence="1">JCM 3086</strain>
    </source>
</reference>
<name>A0A917L438_9ACTN</name>